<comment type="catalytic activity">
    <reaction evidence="8">
        <text>adenosine(58) in tRNA + S-adenosyl-L-methionine = N(1)-methyladenosine(58) in tRNA + S-adenosyl-L-homocysteine + H(+)</text>
        <dbReference type="Rhea" id="RHEA:43152"/>
        <dbReference type="Rhea" id="RHEA-COMP:10365"/>
        <dbReference type="Rhea" id="RHEA-COMP:10366"/>
        <dbReference type="ChEBI" id="CHEBI:15378"/>
        <dbReference type="ChEBI" id="CHEBI:57856"/>
        <dbReference type="ChEBI" id="CHEBI:59789"/>
        <dbReference type="ChEBI" id="CHEBI:74411"/>
        <dbReference type="ChEBI" id="CHEBI:74491"/>
        <dbReference type="EC" id="2.1.1.220"/>
    </reaction>
</comment>
<dbReference type="PIRSF" id="PIRSF017269">
    <property type="entry name" value="GCD14"/>
    <property type="match status" value="1"/>
</dbReference>
<feature type="region of interest" description="Disordered" evidence="10">
    <location>
        <begin position="312"/>
        <end position="381"/>
    </location>
</feature>
<evidence type="ECO:0000256" key="8">
    <source>
        <dbReference type="PIRNR" id="PIRNR017269"/>
    </source>
</evidence>
<feature type="domain" description="tRNA (adenine(58)-N(1))-methyltransferase catalytic subunit TRM61 C-terminal" evidence="11">
    <location>
        <begin position="128"/>
        <end position="400"/>
    </location>
</feature>
<evidence type="ECO:0000256" key="6">
    <source>
        <dbReference type="ARBA" id="ARBA00022694"/>
    </source>
</evidence>
<evidence type="ECO:0000256" key="1">
    <source>
        <dbReference type="ARBA" id="ARBA00004123"/>
    </source>
</evidence>
<dbReference type="InterPro" id="IPR029063">
    <property type="entry name" value="SAM-dependent_MTases_sf"/>
</dbReference>
<dbReference type="GO" id="GO:0030488">
    <property type="term" value="P:tRNA methylation"/>
    <property type="evidence" value="ECO:0007669"/>
    <property type="project" value="InterPro"/>
</dbReference>
<dbReference type="GO" id="GO:0031515">
    <property type="term" value="C:tRNA (m1A) methyltransferase complex"/>
    <property type="evidence" value="ECO:0007669"/>
    <property type="project" value="UniProtKB-UniRule"/>
</dbReference>
<keyword evidence="3 8" id="KW-0489">Methyltransferase</keyword>
<evidence type="ECO:0000256" key="10">
    <source>
        <dbReference type="SAM" id="MobiDB-lite"/>
    </source>
</evidence>
<accession>A0AAD2G7H1</accession>
<feature type="binding site" evidence="9">
    <location>
        <position position="227"/>
    </location>
    <ligand>
        <name>S-adenosyl-L-methionine</name>
        <dbReference type="ChEBI" id="CHEBI:59789"/>
    </ligand>
</feature>
<proteinExistence type="inferred from homology"/>
<feature type="binding site" evidence="9">
    <location>
        <begin position="178"/>
        <end position="181"/>
    </location>
    <ligand>
        <name>S-adenosyl-L-methionine</name>
        <dbReference type="ChEBI" id="CHEBI:59789"/>
    </ligand>
</feature>
<feature type="binding site" evidence="9">
    <location>
        <position position="250"/>
    </location>
    <ligand>
        <name>S-adenosyl-L-methionine</name>
        <dbReference type="ChEBI" id="CHEBI:59789"/>
    </ligand>
</feature>
<evidence type="ECO:0000256" key="5">
    <source>
        <dbReference type="ARBA" id="ARBA00022691"/>
    </source>
</evidence>
<dbReference type="PANTHER" id="PTHR12133:SF2">
    <property type="entry name" value="TRNA (ADENINE(58)-N(1))-METHYLTRANSFERASE CATALYTIC SUBUNIT TRMT61A"/>
    <property type="match status" value="1"/>
</dbReference>
<comment type="caution">
    <text evidence="12">The sequence shown here is derived from an EMBL/GenBank/DDBJ whole genome shotgun (WGS) entry which is preliminary data.</text>
</comment>
<feature type="binding site" evidence="9">
    <location>
        <position position="199"/>
    </location>
    <ligand>
        <name>S-adenosyl-L-methionine</name>
        <dbReference type="ChEBI" id="CHEBI:59789"/>
    </ligand>
</feature>
<dbReference type="EC" id="2.1.1.220" evidence="2 8"/>
<organism evidence="12 13">
    <name type="scientific">Cylindrotheca closterium</name>
    <dbReference type="NCBI Taxonomy" id="2856"/>
    <lineage>
        <taxon>Eukaryota</taxon>
        <taxon>Sar</taxon>
        <taxon>Stramenopiles</taxon>
        <taxon>Ochrophyta</taxon>
        <taxon>Bacillariophyta</taxon>
        <taxon>Bacillariophyceae</taxon>
        <taxon>Bacillariophycidae</taxon>
        <taxon>Bacillariales</taxon>
        <taxon>Bacillariaceae</taxon>
        <taxon>Cylindrotheca</taxon>
    </lineage>
</organism>
<feature type="compositionally biased region" description="Polar residues" evidence="10">
    <location>
        <begin position="362"/>
        <end position="373"/>
    </location>
</feature>
<dbReference type="PROSITE" id="PS51620">
    <property type="entry name" value="SAM_TRM61"/>
    <property type="match status" value="1"/>
</dbReference>
<dbReference type="Gene3D" id="3.10.330.20">
    <property type="match status" value="1"/>
</dbReference>
<dbReference type="Gene3D" id="3.40.50.150">
    <property type="entry name" value="Vaccinia Virus protein VP39"/>
    <property type="match status" value="1"/>
</dbReference>
<evidence type="ECO:0000313" key="12">
    <source>
        <dbReference type="EMBL" id="CAJ1965676.1"/>
    </source>
</evidence>
<evidence type="ECO:0000256" key="2">
    <source>
        <dbReference type="ARBA" id="ARBA00012796"/>
    </source>
</evidence>
<dbReference type="PANTHER" id="PTHR12133">
    <property type="entry name" value="TRNA (ADENINE(58)-N(1))-METHYLTRANSFERASE"/>
    <property type="match status" value="1"/>
</dbReference>
<dbReference type="Pfam" id="PF08704">
    <property type="entry name" value="GCD14"/>
    <property type="match status" value="1"/>
</dbReference>
<dbReference type="InterPro" id="IPR014816">
    <property type="entry name" value="tRNA_MeTrfase_Gcd14"/>
</dbReference>
<evidence type="ECO:0000256" key="4">
    <source>
        <dbReference type="ARBA" id="ARBA00022679"/>
    </source>
</evidence>
<keyword evidence="5 8" id="KW-0949">S-adenosyl-L-methionine</keyword>
<dbReference type="InterPro" id="IPR049470">
    <property type="entry name" value="TRM61_C"/>
</dbReference>
<protein>
    <recommendedName>
        <fullName evidence="2 8">tRNA (adenine(58)-N(1))-methyltransferase</fullName>
        <ecNumber evidence="2 8">2.1.1.220</ecNumber>
    </recommendedName>
</protein>
<evidence type="ECO:0000256" key="7">
    <source>
        <dbReference type="ARBA" id="ARBA00023242"/>
    </source>
</evidence>
<sequence>MDFAQPLIESESVTTKSKIRHILVKPSENDDPPKLDDMLVEAANQAASNVFGNNNTDSSQYPERVIPQSEKIEENALVVIFESFDNLDFCYAKSGEIFNNRNGHFHHDDFIGKPYGSKIRSRNNQGYGFVFLLKPTPELWARSLKHRTQIVHELDASMIVFYLNLRPNMVVCESGTGSGALSHCIMRTIAPHGKLYTYEFNGMRAETARQEFAKNRVGHLVEVLHKDVCGKHGPGGFDRPQASVDAIVLDLPEPWAAVPHCGHILKPNARLASYSPCVEQAQRTIEELKKCGFHSIKTMEFRLKEHYVDEVEYDPPPREKRPRLPTHLGPTGKSNTGTKTATDAEAEKQEQEEEVTKGQPAATDQASSDNATAGSKRKKLLVTRPFAMMRGHTAFLTFCTAGNTPQPDPNQ</sequence>
<evidence type="ECO:0000256" key="3">
    <source>
        <dbReference type="ARBA" id="ARBA00022603"/>
    </source>
</evidence>
<comment type="similarity">
    <text evidence="8">Belongs to the class I-like SAM-binding methyltransferase superfamily. TRM61 family.</text>
</comment>
<keyword evidence="7" id="KW-0539">Nucleus</keyword>
<evidence type="ECO:0000259" key="11">
    <source>
        <dbReference type="Pfam" id="PF08704"/>
    </source>
</evidence>
<keyword evidence="4 8" id="KW-0808">Transferase</keyword>
<dbReference type="EMBL" id="CAKOGP040002214">
    <property type="protein sequence ID" value="CAJ1965676.1"/>
    <property type="molecule type" value="Genomic_DNA"/>
</dbReference>
<evidence type="ECO:0000256" key="9">
    <source>
        <dbReference type="PIRSR" id="PIRSR017269-1"/>
    </source>
</evidence>
<evidence type="ECO:0000313" key="13">
    <source>
        <dbReference type="Proteomes" id="UP001295423"/>
    </source>
</evidence>
<dbReference type="Proteomes" id="UP001295423">
    <property type="component" value="Unassembled WGS sequence"/>
</dbReference>
<dbReference type="SUPFAM" id="SSF53335">
    <property type="entry name" value="S-adenosyl-L-methionine-dependent methyltransferases"/>
    <property type="match status" value="1"/>
</dbReference>
<keyword evidence="6 8" id="KW-0819">tRNA processing</keyword>
<dbReference type="AlphaFoldDB" id="A0AAD2G7H1"/>
<name>A0AAD2G7H1_9STRA</name>
<keyword evidence="13" id="KW-1185">Reference proteome</keyword>
<comment type="subcellular location">
    <subcellularLocation>
        <location evidence="1">Nucleus</location>
    </subcellularLocation>
</comment>
<dbReference type="GO" id="GO:0005634">
    <property type="term" value="C:nucleus"/>
    <property type="evidence" value="ECO:0007669"/>
    <property type="project" value="UniProtKB-SubCell"/>
</dbReference>
<reference evidence="12" key="1">
    <citation type="submission" date="2023-08" db="EMBL/GenBank/DDBJ databases">
        <authorList>
            <person name="Audoor S."/>
            <person name="Bilcke G."/>
        </authorList>
    </citation>
    <scope>NUCLEOTIDE SEQUENCE</scope>
</reference>
<gene>
    <name evidence="12" type="ORF">CYCCA115_LOCUS21269</name>
</gene>
<dbReference type="GO" id="GO:0160107">
    <property type="term" value="F:tRNA (adenine(58)-N1)-methyltransferase activity"/>
    <property type="evidence" value="ECO:0007669"/>
    <property type="project" value="UniProtKB-EC"/>
</dbReference>